<dbReference type="PATRIC" id="fig|1605367.3.peg.930"/>
<dbReference type="AlphaFoldDB" id="A0A0P7BZL7"/>
<comment type="caution">
    <text evidence="1">The sequence shown here is derived from an EMBL/GenBank/DDBJ whole genome shotgun (WGS) entry which is preliminary data.</text>
</comment>
<dbReference type="PANTHER" id="PTHR28055:SF1">
    <property type="entry name" value="ALTERED INHERITANCE OF MITOCHONDRIA PROTEIN 41, MITOCHONDRIAL"/>
    <property type="match status" value="1"/>
</dbReference>
<evidence type="ECO:0000313" key="2">
    <source>
        <dbReference type="Proteomes" id="UP000050454"/>
    </source>
</evidence>
<protein>
    <submittedName>
        <fullName evidence="1">Glutamyl-tRNA amidotransferase</fullName>
    </submittedName>
</protein>
<keyword evidence="2" id="KW-1185">Reference proteome</keyword>
<dbReference type="Proteomes" id="UP000050454">
    <property type="component" value="Unassembled WGS sequence"/>
</dbReference>
<sequence>MSLKSKIDADIKAAMLAKDKVKLLALRDVKKVILLEETAAGKSGELTEADEMRILQKAVKQRKDSAEIYKQQNRPDLLEKEEAEIAVIEKYLPEAMSEDDLKKALEEVIAKVGATSPSDMGKVMGIATKTLAGKADGRAISAMVKSLLAN</sequence>
<dbReference type="GO" id="GO:0016740">
    <property type="term" value="F:transferase activity"/>
    <property type="evidence" value="ECO:0007669"/>
    <property type="project" value="UniProtKB-KW"/>
</dbReference>
<keyword evidence="1" id="KW-0808">Transferase</keyword>
<organism evidence="1 2">
    <name type="scientific">Jiulongibacter sediminis</name>
    <dbReference type="NCBI Taxonomy" id="1605367"/>
    <lineage>
        <taxon>Bacteria</taxon>
        <taxon>Pseudomonadati</taxon>
        <taxon>Bacteroidota</taxon>
        <taxon>Cytophagia</taxon>
        <taxon>Cytophagales</taxon>
        <taxon>Leadbetterellaceae</taxon>
        <taxon>Jiulongibacter</taxon>
    </lineage>
</organism>
<dbReference type="RefSeq" id="WP_055151253.1">
    <property type="nucleotide sequence ID" value="NZ_JXSZ01000013.1"/>
</dbReference>
<dbReference type="GO" id="GO:0016884">
    <property type="term" value="F:carbon-nitrogen ligase activity, with glutamine as amido-N-donor"/>
    <property type="evidence" value="ECO:0007669"/>
    <property type="project" value="InterPro"/>
</dbReference>
<dbReference type="PANTHER" id="PTHR28055">
    <property type="entry name" value="ALTERED INHERITANCE OF MITOCHONDRIA PROTEIN 41, MITOCHONDRIAL"/>
    <property type="match status" value="1"/>
</dbReference>
<dbReference type="EMBL" id="LGTQ01000013">
    <property type="protein sequence ID" value="KPM47097.1"/>
    <property type="molecule type" value="Genomic_DNA"/>
</dbReference>
<dbReference type="InterPro" id="IPR023168">
    <property type="entry name" value="GatB_Yqey_C_2"/>
</dbReference>
<accession>A0A0P7BZL7</accession>
<dbReference type="SUPFAM" id="SSF89095">
    <property type="entry name" value="GatB/YqeY motif"/>
    <property type="match status" value="1"/>
</dbReference>
<reference evidence="1 2" key="1">
    <citation type="submission" date="2015-07" db="EMBL/GenBank/DDBJ databases">
        <title>The draft genome sequence of Leadbetterella sp. JN14-9.</title>
        <authorList>
            <person name="Liu Y."/>
            <person name="Du J."/>
            <person name="Shao Z."/>
        </authorList>
    </citation>
    <scope>NUCLEOTIDE SEQUENCE [LARGE SCALE GENOMIC DNA]</scope>
    <source>
        <strain evidence="1 2">JN14-9</strain>
    </source>
</reference>
<dbReference type="OrthoDB" id="9788127at2"/>
<dbReference type="STRING" id="1605367.AFM12_17485"/>
<dbReference type="Gene3D" id="1.10.10.410">
    <property type="match status" value="1"/>
</dbReference>
<proteinExistence type="predicted"/>
<dbReference type="InterPro" id="IPR019004">
    <property type="entry name" value="YqeY/Aim41"/>
</dbReference>
<name>A0A0P7BZL7_9BACT</name>
<evidence type="ECO:0000313" key="1">
    <source>
        <dbReference type="EMBL" id="KPM47097.1"/>
    </source>
</evidence>
<gene>
    <name evidence="1" type="ORF">AFM12_17485</name>
</gene>
<dbReference type="Pfam" id="PF09424">
    <property type="entry name" value="YqeY"/>
    <property type="match status" value="1"/>
</dbReference>
<dbReference type="InterPro" id="IPR042184">
    <property type="entry name" value="YqeY/Aim41_N"/>
</dbReference>
<dbReference type="Gene3D" id="1.10.1510.10">
    <property type="entry name" value="Uncharacterised protein YqeY/AIM41 PF09424, N-terminal domain"/>
    <property type="match status" value="1"/>
</dbReference>
<dbReference type="InterPro" id="IPR003789">
    <property type="entry name" value="Asn/Gln_tRNA_amidoTrase-B-like"/>
</dbReference>